<protein>
    <recommendedName>
        <fullName evidence="3">DUF5979 domain-containing protein</fullName>
    </recommendedName>
</protein>
<feature type="chain" id="PRO_5046975338" description="DUF5979 domain-containing protein" evidence="2">
    <location>
        <begin position="31"/>
        <end position="2452"/>
    </location>
</feature>
<evidence type="ECO:0000256" key="1">
    <source>
        <dbReference type="SAM" id="Phobius"/>
    </source>
</evidence>
<feature type="signal peptide" evidence="2">
    <location>
        <begin position="1"/>
        <end position="30"/>
    </location>
</feature>
<keyword evidence="1" id="KW-0472">Membrane</keyword>
<gene>
    <name evidence="4" type="ORF">D3226_02535</name>
</gene>
<evidence type="ECO:0000259" key="3">
    <source>
        <dbReference type="Pfam" id="PF19407"/>
    </source>
</evidence>
<dbReference type="EMBL" id="QYAD01000001">
    <property type="protein sequence ID" value="MBL3688838.1"/>
    <property type="molecule type" value="Genomic_DNA"/>
</dbReference>
<dbReference type="Proteomes" id="UP001646141">
    <property type="component" value="Unassembled WGS sequence"/>
</dbReference>
<feature type="domain" description="DUF5979" evidence="3">
    <location>
        <begin position="2081"/>
        <end position="2179"/>
    </location>
</feature>
<keyword evidence="2" id="KW-0732">Signal</keyword>
<keyword evidence="5" id="KW-1185">Reference proteome</keyword>
<name>A0ABS1SL71_9MICO</name>
<dbReference type="RefSeq" id="WP_202380843.1">
    <property type="nucleotide sequence ID" value="NZ_QYAD01000001.1"/>
</dbReference>
<keyword evidence="1" id="KW-0812">Transmembrane</keyword>
<comment type="caution">
    <text evidence="4">The sequence shown here is derived from an EMBL/GenBank/DDBJ whole genome shotgun (WGS) entry which is preliminary data.</text>
</comment>
<dbReference type="Pfam" id="PF19407">
    <property type="entry name" value="DUF5979"/>
    <property type="match status" value="4"/>
</dbReference>
<feature type="domain" description="DUF5979" evidence="3">
    <location>
        <begin position="2187"/>
        <end position="2286"/>
    </location>
</feature>
<dbReference type="InterPro" id="IPR046022">
    <property type="entry name" value="DUF5979"/>
</dbReference>
<evidence type="ECO:0000313" key="4">
    <source>
        <dbReference type="EMBL" id="MBL3688838.1"/>
    </source>
</evidence>
<feature type="transmembrane region" description="Helical" evidence="1">
    <location>
        <begin position="2418"/>
        <end position="2444"/>
    </location>
</feature>
<accession>A0ABS1SL71</accession>
<sequence>MNRGRGTLAALLVGALIAGLGALGAPAAVAAPPVTFALSTVDLASGAPVTEVNAGDDFTYVASVGCPDPDGCGPVALTVTFPAPVNFVEGGFNAPTGSRVESVVPGPNGSTVLTLVWDKLGSTAIAFLPAQIDTMVDAGLDGTRLTATGTLIPGGVAEDAITSDVTVTLRAYERAGLENASASWNRSAVTEETTGNDARAIATFSGTAEANAPSTLRFRVPGTQPPAGTSLPVSEAFDLAALSLSANPGGAKVVFTHADGSTSETTIPQGELVVPVAANVVGYDVALRGVPGRDMADAGGRTVSLTAEYTLRSTDRSGNRIVLEGTNSRAIHLAADVTDSVDRPAAGGVPSVTKELAAAITVEAVLPSIQHDVSWKTDSGESTSVYGSAEPSTLTVESWNSGIPGLKNLSISLPALNSRYFDYQELTSAPRLRFPAGATAATIQYLYGNDKTPGAVQNVTGSAGAWTPAPGPETDAPVPDDELPALAQVSGIIVVFTAADGSVISGACEETASCAGGIELSSTLRTHLRNTGAEIVPPASGSGETTVGAIANIVAETATGAKISETTIQATLRLVKPQITVKLGKRFGNEDGSDQTVYPLTGIAHAGDLYDPERDPQDFADHKLRFVASTSAKEDASEATGARELRIQDPQQEPKLSGLKSSPFNTIRVTSFSDDPAVCTTGKAPDEKPVASETSHNVWVVDRANDPTKVTKVAYEESIDPELIVGIETVITPEGAATFPTNVRCASADGSTVKFRDTQMVGGAKVSPDTIGAPETPGLLAVGNVARVTTGKNGDFADGADSLFLVDLLRAAMYKHYTADAARSGIAGQQPKTAFVLSGVPGSADTVRTVLTDRGGAKEALDVFALTGVRGARLGPDQQLTFRFVDVSGAAIGPVGTVAPSTELTLEGGATRTLTADEISDSQSEGYLAFQRIEREIDWDRDWATGEMARVGGVEIAVTRADTDEPLQRFGAFSATLDMSLRDTFLSDPSERVTGSNSGTTYRNTASILSKDAAGTTTHTTSSSVPFGVFEATELFTDVAVSWRGLNQAGKPVDGYLVAQNETPSRITLDAQNRTALGVEKVDAWNQWEQPGSIGVGLDQLSASVGGARPAPAPGVDECVAERDRNPFAINDFAGVSDFDWPTENAAKIKPGEKGPRIDGRIVYTDANGATESVVAPVDTPFEDLNPSELEWADIVSVSVEWAEAGKFIGVHRTSGGTSGSISFDLTLRDTLRTGFNYQFDAGVPQCLSGATESNTVQIDGAVQVEGATVDQMAQIAPTVSGRFEALTARQATAAELGKQPAWRFAEIMVDVEKSAVEIGVTAPSTAIYRDTAQATSPQKRWTATIRNTGNLDVSALRLATDSALLGGTWPDGDPAGFEIAPGSAFDAFDAVGANLSFPMGALSAEVWVRDEAGVWGAASLGAQNRIVLPQSGAGPHAWNEVTGFRVQFVGADGLNQRIIRGAQGALNIDTVLRTHLRSDPQELAPATQLPENAQSWQSGLTAAGVSFIGSFDAPRSKVDNANANATIQPGVPQPLVKKYTSYDADRNTGVTTTTANPGSWVNFTVVLENRAAATSNLYGVSGTDVLPDTLAYNAVNDGAKWAAQIYRLGASPEDVTDDLKFVVETVNDEQQIRWTAPEDWVLRPGERIVIQVPLQMGDGVAAGASVRNVARIVGAGIAGAAVPSACAAPDASARECVSEAFATTLRNDSVRAESYIDATHGGWDTIDRKGCDASTISDWSDGTWVRNPCVAKTTVGSTLTYRLKLINSGNMDLSELRFVDKIPGIGDTGTVLDSARGSAWQPSYVPGSARLLTGDTATELGARGDAAISGGEFRYSANADPCVLKPDAYSGPDTLGCENGSSSVWSNTGDARSRALGADIAFTGDKLRGGEYVIVEFQVNVPEERDEALEGTPLMAWNTVAVSARPSAVSHWLPAAESPRSGARWEDTALTVTLALEDGPATSWHITDKEYTATVSCTVPGRDPATALVRDVTFPGENIAPITLSSMPVGGNCVVTDMRYEPQPATAPGQYGSAFSTPAPTGYSTVVAPADGVELVLDAADNTLAITNSFAEAEVELGVDVTGNAASLLPDAATFDVALSCSFGGETRSMGTVSLRATERTVVGGIPVGANCTATETEHRGATQVSAEVDGEAVELSADRAADVPTVRAGITPVHFMNEFVAGGALTILKTVEAPSASTVSGDVAFGIECTLGGHAISLGEQSTLGLSFAPGAHQTSGSVTGIPSGAECTVRETESGGAHVAAPDRTVTILPNEEVIVEMINVFEPGTLELEKRVTGAGAGESRVPATFDIRASCTRELTIGGEQKTVTDHDALTSVAPGTPAQITELPAGSRCAVTEPDPAGAKRTTVDLATSALSDEDPADDAVLVALRGPDGDGTALPTTVRVTNEYAQTGGGLVVTGAGSGLLGGAAVLLLLGAGALILRRRKRTVG</sequence>
<keyword evidence="1" id="KW-1133">Transmembrane helix</keyword>
<evidence type="ECO:0000313" key="5">
    <source>
        <dbReference type="Proteomes" id="UP001646141"/>
    </source>
</evidence>
<feature type="domain" description="DUF5979" evidence="3">
    <location>
        <begin position="2290"/>
        <end position="2412"/>
    </location>
</feature>
<feature type="domain" description="DUF5979" evidence="3">
    <location>
        <begin position="1953"/>
        <end position="2071"/>
    </location>
</feature>
<reference evidence="4 5" key="1">
    <citation type="submission" date="2018-09" db="EMBL/GenBank/DDBJ databases">
        <title>Comparative genomics of Leucobacter spp.</title>
        <authorList>
            <person name="Reis A.C."/>
            <person name="Kolvenbach B.A."/>
            <person name="Corvini P.F.X."/>
            <person name="Nunes O.C."/>
        </authorList>
    </citation>
    <scope>NUCLEOTIDE SEQUENCE [LARGE SCALE GENOMIC DNA]</scope>
    <source>
        <strain evidence="4 5">L-1</strain>
    </source>
</reference>
<organism evidence="4 5">
    <name type="scientific">Leucobacter chromiireducens subsp. chromiireducens</name>
    <dbReference type="NCBI Taxonomy" id="660067"/>
    <lineage>
        <taxon>Bacteria</taxon>
        <taxon>Bacillati</taxon>
        <taxon>Actinomycetota</taxon>
        <taxon>Actinomycetes</taxon>
        <taxon>Micrococcales</taxon>
        <taxon>Microbacteriaceae</taxon>
        <taxon>Leucobacter</taxon>
    </lineage>
</organism>
<proteinExistence type="predicted"/>
<evidence type="ECO:0000256" key="2">
    <source>
        <dbReference type="SAM" id="SignalP"/>
    </source>
</evidence>